<gene>
    <name evidence="1" type="ORF">CEXT_430261</name>
</gene>
<reference evidence="1 2" key="1">
    <citation type="submission" date="2021-06" db="EMBL/GenBank/DDBJ databases">
        <title>Caerostris extrusa draft genome.</title>
        <authorList>
            <person name="Kono N."/>
            <person name="Arakawa K."/>
        </authorList>
    </citation>
    <scope>NUCLEOTIDE SEQUENCE [LARGE SCALE GENOMIC DNA]</scope>
</reference>
<dbReference type="EMBL" id="BPLR01018445">
    <property type="protein sequence ID" value="GIY99664.1"/>
    <property type="molecule type" value="Genomic_DNA"/>
</dbReference>
<evidence type="ECO:0000313" key="2">
    <source>
        <dbReference type="Proteomes" id="UP001054945"/>
    </source>
</evidence>
<protein>
    <submittedName>
        <fullName evidence="1">Uncharacterized protein</fullName>
    </submittedName>
</protein>
<evidence type="ECO:0000313" key="1">
    <source>
        <dbReference type="EMBL" id="GIY99664.1"/>
    </source>
</evidence>
<keyword evidence="2" id="KW-1185">Reference proteome</keyword>
<name>A0AAV4Y0I2_CAEEX</name>
<dbReference type="Proteomes" id="UP001054945">
    <property type="component" value="Unassembled WGS sequence"/>
</dbReference>
<proteinExistence type="predicted"/>
<accession>A0AAV4Y0I2</accession>
<dbReference type="AlphaFoldDB" id="A0AAV4Y0I2"/>
<organism evidence="1 2">
    <name type="scientific">Caerostris extrusa</name>
    <name type="common">Bark spider</name>
    <name type="synonym">Caerostris bankana</name>
    <dbReference type="NCBI Taxonomy" id="172846"/>
    <lineage>
        <taxon>Eukaryota</taxon>
        <taxon>Metazoa</taxon>
        <taxon>Ecdysozoa</taxon>
        <taxon>Arthropoda</taxon>
        <taxon>Chelicerata</taxon>
        <taxon>Arachnida</taxon>
        <taxon>Araneae</taxon>
        <taxon>Araneomorphae</taxon>
        <taxon>Entelegynae</taxon>
        <taxon>Araneoidea</taxon>
        <taxon>Araneidae</taxon>
        <taxon>Caerostris</taxon>
    </lineage>
</organism>
<sequence>MSFPYVRCKCSKSADGLIVVKRLRTLVNSRSANARLDYRVCRQLNWIVCAAIGEALPFADLVISASPNPPPFFFRLACFSPDDIDEAFTDWRNISGLAVQIIACSGFCQM</sequence>
<comment type="caution">
    <text evidence="1">The sequence shown here is derived from an EMBL/GenBank/DDBJ whole genome shotgun (WGS) entry which is preliminary data.</text>
</comment>